<comment type="caution">
    <text evidence="2">The sequence shown here is derived from an EMBL/GenBank/DDBJ whole genome shotgun (WGS) entry which is preliminary data.</text>
</comment>
<sequence>KGSVAQAVAKGKQRLASKVAVGAAFHAVVVEGGQLGFRLVERHRQAAGGVVVAKEYIGQRRAGGLAPIPTVEDGRQVGSFPRRGQGAARHQGQHYGLA</sequence>
<feature type="region of interest" description="Disordered" evidence="1">
    <location>
        <begin position="65"/>
        <end position="98"/>
    </location>
</feature>
<gene>
    <name evidence="2" type="ORF">Tci_925709</name>
</gene>
<organism evidence="2">
    <name type="scientific">Tanacetum cinerariifolium</name>
    <name type="common">Dalmatian daisy</name>
    <name type="synonym">Chrysanthemum cinerariifolium</name>
    <dbReference type="NCBI Taxonomy" id="118510"/>
    <lineage>
        <taxon>Eukaryota</taxon>
        <taxon>Viridiplantae</taxon>
        <taxon>Streptophyta</taxon>
        <taxon>Embryophyta</taxon>
        <taxon>Tracheophyta</taxon>
        <taxon>Spermatophyta</taxon>
        <taxon>Magnoliopsida</taxon>
        <taxon>eudicotyledons</taxon>
        <taxon>Gunneridae</taxon>
        <taxon>Pentapetalae</taxon>
        <taxon>asterids</taxon>
        <taxon>campanulids</taxon>
        <taxon>Asterales</taxon>
        <taxon>Asteraceae</taxon>
        <taxon>Asteroideae</taxon>
        <taxon>Anthemideae</taxon>
        <taxon>Anthemidinae</taxon>
        <taxon>Tanacetum</taxon>
    </lineage>
</organism>
<dbReference type="AlphaFoldDB" id="A0A699X5M8"/>
<name>A0A699X5M8_TANCI</name>
<dbReference type="EMBL" id="BKCJ011797899">
    <property type="protein sequence ID" value="GFD53740.1"/>
    <property type="molecule type" value="Genomic_DNA"/>
</dbReference>
<accession>A0A699X5M8</accession>
<protein>
    <submittedName>
        <fullName evidence="2">Uncharacterized protein</fullName>
    </submittedName>
</protein>
<evidence type="ECO:0000256" key="1">
    <source>
        <dbReference type="SAM" id="MobiDB-lite"/>
    </source>
</evidence>
<reference evidence="2" key="1">
    <citation type="journal article" date="2019" name="Sci. Rep.">
        <title>Draft genome of Tanacetum cinerariifolium, the natural source of mosquito coil.</title>
        <authorList>
            <person name="Yamashiro T."/>
            <person name="Shiraishi A."/>
            <person name="Satake H."/>
            <person name="Nakayama K."/>
        </authorList>
    </citation>
    <scope>NUCLEOTIDE SEQUENCE</scope>
</reference>
<feature type="non-terminal residue" evidence="2">
    <location>
        <position position="98"/>
    </location>
</feature>
<feature type="non-terminal residue" evidence="2">
    <location>
        <position position="1"/>
    </location>
</feature>
<proteinExistence type="predicted"/>
<evidence type="ECO:0000313" key="2">
    <source>
        <dbReference type="EMBL" id="GFD53740.1"/>
    </source>
</evidence>